<sequence length="325" mass="36297">MHQSWFEYGLTRQYPFRWFTPVAVIGGIILPVVFSFINLGANAFDTIAVYTNDPNGTESDEINQWYMKVPFNWGSTFKPDCEPRQLSVGDQFFTTNQGFYYTLKSIKKGEHVLPSLRCLNTTLQKCITRSVEIRLRKSNIQPDATMAISWGSSELSAAVECTVIHDNDFFFFDFFLLPSSGIIATGENRKLRSIDNEANVLAMYANRTGEFSAAAKEGLQLAKVMHSLISIDLGNNDTPNYLLRSDALQNLLAGTDDYNRQPGGVICDHPTTDSSMILPPHGDIFINLNESYQAITPLVGKLGTQNATIYTQLDAKQRGPESHVL</sequence>
<dbReference type="OrthoDB" id="3220769at2759"/>
<keyword evidence="1" id="KW-1133">Transmembrane helix</keyword>
<accession>A0A395NGF5</accession>
<comment type="caution">
    <text evidence="2">The sequence shown here is derived from an EMBL/GenBank/DDBJ whole genome shotgun (WGS) entry which is preliminary data.</text>
</comment>
<evidence type="ECO:0000313" key="3">
    <source>
        <dbReference type="Proteomes" id="UP000266272"/>
    </source>
</evidence>
<keyword evidence="3" id="KW-1185">Reference proteome</keyword>
<reference evidence="2 3" key="1">
    <citation type="journal article" date="2018" name="PLoS Pathog.">
        <title>Evolution of structural diversity of trichothecenes, a family of toxins produced by plant pathogenic and entomopathogenic fungi.</title>
        <authorList>
            <person name="Proctor R.H."/>
            <person name="McCormick S.P."/>
            <person name="Kim H.S."/>
            <person name="Cardoza R.E."/>
            <person name="Stanley A.M."/>
            <person name="Lindo L."/>
            <person name="Kelly A."/>
            <person name="Brown D.W."/>
            <person name="Lee T."/>
            <person name="Vaughan M.M."/>
            <person name="Alexander N.J."/>
            <person name="Busman M."/>
            <person name="Gutierrez S."/>
        </authorList>
    </citation>
    <scope>NUCLEOTIDE SEQUENCE [LARGE SCALE GENOMIC DNA]</scope>
    <source>
        <strain evidence="2 3">IBT 40837</strain>
    </source>
</reference>
<proteinExistence type="predicted"/>
<dbReference type="AlphaFoldDB" id="A0A395NGF5"/>
<name>A0A395NGF5_TRIAR</name>
<protein>
    <submittedName>
        <fullName evidence="2">Uncharacterized protein</fullName>
    </submittedName>
</protein>
<gene>
    <name evidence="2" type="ORF">TARUN_7156</name>
</gene>
<dbReference type="STRING" id="490622.A0A395NGF5"/>
<keyword evidence="1" id="KW-0812">Transmembrane</keyword>
<organism evidence="2 3">
    <name type="scientific">Trichoderma arundinaceum</name>
    <dbReference type="NCBI Taxonomy" id="490622"/>
    <lineage>
        <taxon>Eukaryota</taxon>
        <taxon>Fungi</taxon>
        <taxon>Dikarya</taxon>
        <taxon>Ascomycota</taxon>
        <taxon>Pezizomycotina</taxon>
        <taxon>Sordariomycetes</taxon>
        <taxon>Hypocreomycetidae</taxon>
        <taxon>Hypocreales</taxon>
        <taxon>Hypocreaceae</taxon>
        <taxon>Trichoderma</taxon>
    </lineage>
</organism>
<dbReference type="EMBL" id="PXOA01000471">
    <property type="protein sequence ID" value="RFU75090.1"/>
    <property type="molecule type" value="Genomic_DNA"/>
</dbReference>
<evidence type="ECO:0000256" key="1">
    <source>
        <dbReference type="SAM" id="Phobius"/>
    </source>
</evidence>
<feature type="transmembrane region" description="Helical" evidence="1">
    <location>
        <begin position="18"/>
        <end position="37"/>
    </location>
</feature>
<keyword evidence="1" id="KW-0472">Membrane</keyword>
<dbReference type="Proteomes" id="UP000266272">
    <property type="component" value="Unassembled WGS sequence"/>
</dbReference>
<evidence type="ECO:0000313" key="2">
    <source>
        <dbReference type="EMBL" id="RFU75090.1"/>
    </source>
</evidence>